<dbReference type="GO" id="GO:0070475">
    <property type="term" value="P:rRNA base methylation"/>
    <property type="evidence" value="ECO:0007669"/>
    <property type="project" value="TreeGrafter"/>
</dbReference>
<dbReference type="eggNOG" id="COG1385">
    <property type="taxonomic scope" value="Bacteria"/>
</dbReference>
<sequence>MNLLLLEAHQFQSATEATLSERQTRHIQQVLKARTGSLLKVGVIDGKLGYGCLHQTDGGWGLTDIQLETAPPAPLPLSLVLALPRPQMIKRILQTAACMGVARIHLLQTAKVEKSFWQSPAVTESAIREQLILGLEQAGATQLPQVEKHCRFRPFAEDALPGIADGHTKLIAHPGDYPACPRLAKNETAVLAIGPEGGFTEGEVSYFLNEGFAAFQLGARILKVETAVPVTLAKLY</sequence>
<dbReference type="PANTHER" id="PTHR30027">
    <property type="entry name" value="RIBOSOMAL RNA SMALL SUBUNIT METHYLTRANSFERASE E"/>
    <property type="match status" value="1"/>
</dbReference>
<dbReference type="AlphaFoldDB" id="C5BRQ9"/>
<dbReference type="EC" id="2.1.1.193" evidence="10"/>
<dbReference type="CDD" id="cd18084">
    <property type="entry name" value="RsmE-like"/>
    <property type="match status" value="1"/>
</dbReference>
<keyword evidence="13" id="KW-1185">Reference proteome</keyword>
<gene>
    <name evidence="12" type="ordered locus">TERTU_1212</name>
</gene>
<dbReference type="OrthoDB" id="9815641at2"/>
<dbReference type="Gene3D" id="3.40.1280.10">
    <property type="match status" value="1"/>
</dbReference>
<evidence type="ECO:0000256" key="4">
    <source>
        <dbReference type="ARBA" id="ARBA00022552"/>
    </source>
</evidence>
<keyword evidence="3 10" id="KW-0963">Cytoplasm</keyword>
<evidence type="ECO:0000256" key="2">
    <source>
        <dbReference type="ARBA" id="ARBA00005528"/>
    </source>
</evidence>
<evidence type="ECO:0000256" key="1">
    <source>
        <dbReference type="ARBA" id="ARBA00004496"/>
    </source>
</evidence>
<dbReference type="GO" id="GO:0070042">
    <property type="term" value="F:rRNA (uridine-N3-)-methyltransferase activity"/>
    <property type="evidence" value="ECO:0007669"/>
    <property type="project" value="TreeGrafter"/>
</dbReference>
<dbReference type="Pfam" id="PF04452">
    <property type="entry name" value="Methyltrans_RNA"/>
    <property type="match status" value="1"/>
</dbReference>
<evidence type="ECO:0000256" key="9">
    <source>
        <dbReference type="ARBA" id="ARBA00047944"/>
    </source>
</evidence>
<dbReference type="InterPro" id="IPR029026">
    <property type="entry name" value="tRNA_m1G_MTases_N"/>
</dbReference>
<evidence type="ECO:0000313" key="12">
    <source>
        <dbReference type="EMBL" id="ACR14225.1"/>
    </source>
</evidence>
<evidence type="ECO:0000256" key="7">
    <source>
        <dbReference type="ARBA" id="ARBA00022691"/>
    </source>
</evidence>
<protein>
    <recommendedName>
        <fullName evidence="10">Ribosomal RNA small subunit methyltransferase E</fullName>
        <ecNumber evidence="10">2.1.1.193</ecNumber>
    </recommendedName>
</protein>
<name>C5BRQ9_TERTT</name>
<evidence type="ECO:0000313" key="13">
    <source>
        <dbReference type="Proteomes" id="UP000009080"/>
    </source>
</evidence>
<comment type="function">
    <text evidence="8 10">Specifically methylates the N3 position of the uracil ring of uridine 1498 (m3U1498) in 16S rRNA. Acts on the fully assembled 30S ribosomal subunit.</text>
</comment>
<evidence type="ECO:0000256" key="3">
    <source>
        <dbReference type="ARBA" id="ARBA00022490"/>
    </source>
</evidence>
<accession>C5BRQ9</accession>
<evidence type="ECO:0000256" key="8">
    <source>
        <dbReference type="ARBA" id="ARBA00025699"/>
    </source>
</evidence>
<dbReference type="InterPro" id="IPR006700">
    <property type="entry name" value="RsmE"/>
</dbReference>
<dbReference type="PANTHER" id="PTHR30027:SF3">
    <property type="entry name" value="16S RRNA (URACIL(1498)-N(3))-METHYLTRANSFERASE"/>
    <property type="match status" value="1"/>
</dbReference>
<organism evidence="12 13">
    <name type="scientific">Teredinibacter turnerae (strain ATCC 39867 / T7901)</name>
    <dbReference type="NCBI Taxonomy" id="377629"/>
    <lineage>
        <taxon>Bacteria</taxon>
        <taxon>Pseudomonadati</taxon>
        <taxon>Pseudomonadota</taxon>
        <taxon>Gammaproteobacteria</taxon>
        <taxon>Cellvibrionales</taxon>
        <taxon>Cellvibrionaceae</taxon>
        <taxon>Teredinibacter</taxon>
    </lineage>
</organism>
<feature type="domain" description="Ribosomal RNA small subunit methyltransferase E methyltransferase" evidence="11">
    <location>
        <begin position="72"/>
        <end position="234"/>
    </location>
</feature>
<dbReference type="STRING" id="377629.TERTU_1212"/>
<dbReference type="SUPFAM" id="SSF75217">
    <property type="entry name" value="alpha/beta knot"/>
    <property type="match status" value="1"/>
</dbReference>
<reference evidence="12 13" key="1">
    <citation type="journal article" date="2009" name="PLoS ONE">
        <title>The complete genome of Teredinibacter turnerae T7901: an intracellular endosymbiont of marine wood-boring bivalves (shipworms).</title>
        <authorList>
            <person name="Yang J.C."/>
            <person name="Madupu R."/>
            <person name="Durkin A.S."/>
            <person name="Ekborg N.A."/>
            <person name="Pedamallu C.S."/>
            <person name="Hostetler J.B."/>
            <person name="Radune D."/>
            <person name="Toms B.S."/>
            <person name="Henrissat B."/>
            <person name="Coutinho P.M."/>
            <person name="Schwarz S."/>
            <person name="Field L."/>
            <person name="Trindade-Silva A.E."/>
            <person name="Soares C.A.G."/>
            <person name="Elshahawi S."/>
            <person name="Hanora A."/>
            <person name="Schmidt E.W."/>
            <person name="Haygood M.G."/>
            <person name="Posfai J."/>
            <person name="Benner J."/>
            <person name="Madinger C."/>
            <person name="Nove J."/>
            <person name="Anton B."/>
            <person name="Chaudhary K."/>
            <person name="Foster J."/>
            <person name="Holman A."/>
            <person name="Kumar S."/>
            <person name="Lessard P.A."/>
            <person name="Luyten Y.A."/>
            <person name="Slatko B."/>
            <person name="Wood N."/>
            <person name="Wu B."/>
            <person name="Teplitski M."/>
            <person name="Mougous J.D."/>
            <person name="Ward N."/>
            <person name="Eisen J.A."/>
            <person name="Badger J.H."/>
            <person name="Distel D.L."/>
        </authorList>
    </citation>
    <scope>NUCLEOTIDE SEQUENCE [LARGE SCALE GENOMIC DNA]</scope>
    <source>
        <strain evidence="13">ATCC 39867 / T7901</strain>
    </source>
</reference>
<dbReference type="PIRSF" id="PIRSF015601">
    <property type="entry name" value="MTase_slr0722"/>
    <property type="match status" value="1"/>
</dbReference>
<keyword evidence="6 10" id="KW-0808">Transferase</keyword>
<comment type="subcellular location">
    <subcellularLocation>
        <location evidence="1 10">Cytoplasm</location>
    </subcellularLocation>
</comment>
<dbReference type="InterPro" id="IPR029028">
    <property type="entry name" value="Alpha/beta_knot_MTases"/>
</dbReference>
<keyword evidence="7 10" id="KW-0949">S-adenosyl-L-methionine</keyword>
<keyword evidence="4 10" id="KW-0698">rRNA processing</keyword>
<comment type="similarity">
    <text evidence="2 10">Belongs to the RNA methyltransferase RsmE family.</text>
</comment>
<dbReference type="GO" id="GO:0005737">
    <property type="term" value="C:cytoplasm"/>
    <property type="evidence" value="ECO:0007669"/>
    <property type="project" value="UniProtKB-SubCell"/>
</dbReference>
<evidence type="ECO:0000256" key="10">
    <source>
        <dbReference type="PIRNR" id="PIRNR015601"/>
    </source>
</evidence>
<evidence type="ECO:0000259" key="11">
    <source>
        <dbReference type="Pfam" id="PF04452"/>
    </source>
</evidence>
<evidence type="ECO:0000256" key="6">
    <source>
        <dbReference type="ARBA" id="ARBA00022679"/>
    </source>
</evidence>
<dbReference type="InterPro" id="IPR046886">
    <property type="entry name" value="RsmE_MTase_dom"/>
</dbReference>
<evidence type="ECO:0000256" key="5">
    <source>
        <dbReference type="ARBA" id="ARBA00022603"/>
    </source>
</evidence>
<dbReference type="NCBIfam" id="TIGR00046">
    <property type="entry name" value="RsmE family RNA methyltransferase"/>
    <property type="match status" value="1"/>
</dbReference>
<dbReference type="EMBL" id="CP001614">
    <property type="protein sequence ID" value="ACR14225.1"/>
    <property type="molecule type" value="Genomic_DNA"/>
</dbReference>
<proteinExistence type="inferred from homology"/>
<dbReference type="NCBIfam" id="NF008700">
    <property type="entry name" value="PRK11713.5-4"/>
    <property type="match status" value="1"/>
</dbReference>
<comment type="catalytic activity">
    <reaction evidence="9 10">
        <text>uridine(1498) in 16S rRNA + S-adenosyl-L-methionine = N(3)-methyluridine(1498) in 16S rRNA + S-adenosyl-L-homocysteine + H(+)</text>
        <dbReference type="Rhea" id="RHEA:42920"/>
        <dbReference type="Rhea" id="RHEA-COMP:10283"/>
        <dbReference type="Rhea" id="RHEA-COMP:10284"/>
        <dbReference type="ChEBI" id="CHEBI:15378"/>
        <dbReference type="ChEBI" id="CHEBI:57856"/>
        <dbReference type="ChEBI" id="CHEBI:59789"/>
        <dbReference type="ChEBI" id="CHEBI:65315"/>
        <dbReference type="ChEBI" id="CHEBI:74502"/>
        <dbReference type="EC" id="2.1.1.193"/>
    </reaction>
</comment>
<dbReference type="KEGG" id="ttu:TERTU_1212"/>
<keyword evidence="5 10" id="KW-0489">Methyltransferase</keyword>
<dbReference type="RefSeq" id="WP_015820341.1">
    <property type="nucleotide sequence ID" value="NC_012997.1"/>
</dbReference>
<dbReference type="HOGENOM" id="CLU_067442_1_0_6"/>
<dbReference type="Proteomes" id="UP000009080">
    <property type="component" value="Chromosome"/>
</dbReference>